<evidence type="ECO:0000313" key="1">
    <source>
        <dbReference type="EMBL" id="QJC50295.1"/>
    </source>
</evidence>
<protein>
    <submittedName>
        <fullName evidence="1">Uncharacterized protein</fullName>
    </submittedName>
</protein>
<dbReference type="AlphaFoldDB" id="A0A6H2GSC4"/>
<accession>A0A6H2GSC4</accession>
<reference evidence="1 2" key="1">
    <citation type="submission" date="2020-04" db="EMBL/GenBank/DDBJ databases">
        <title>Novel Paenibacillus strain UniB2 isolated from commercial digestive syrup.</title>
        <authorList>
            <person name="Thorat V."/>
            <person name="Kirdat K."/>
            <person name="Tiwarekar B."/>
            <person name="Yadav A."/>
        </authorList>
    </citation>
    <scope>NUCLEOTIDE SEQUENCE [LARGE SCALE GENOMIC DNA]</scope>
    <source>
        <strain evidence="1 2">UniB2</strain>
    </source>
</reference>
<evidence type="ECO:0000313" key="2">
    <source>
        <dbReference type="Proteomes" id="UP000502136"/>
    </source>
</evidence>
<dbReference type="EMBL" id="CP051428">
    <property type="protein sequence ID" value="QJC50295.1"/>
    <property type="molecule type" value="Genomic_DNA"/>
</dbReference>
<dbReference type="RefSeq" id="WP_168905978.1">
    <property type="nucleotide sequence ID" value="NZ_CP051428.1"/>
</dbReference>
<sequence>MHPYATGPQSPALSRVYHCETAHHETLLDVKQRLHALCAEHAYRLVQVETMDGDVYEGKIVLCDRSILFLQLSNEGHRAFLPGAPNPYFYNNVILPLVLFDLLAITLI</sequence>
<gene>
    <name evidence="1" type="ORF">HGI30_00870</name>
</gene>
<proteinExistence type="predicted"/>
<keyword evidence="2" id="KW-1185">Reference proteome</keyword>
<organism evidence="1 2">
    <name type="scientific">Paenibacillus albicereus</name>
    <dbReference type="NCBI Taxonomy" id="2726185"/>
    <lineage>
        <taxon>Bacteria</taxon>
        <taxon>Bacillati</taxon>
        <taxon>Bacillota</taxon>
        <taxon>Bacilli</taxon>
        <taxon>Bacillales</taxon>
        <taxon>Paenibacillaceae</taxon>
        <taxon>Paenibacillus</taxon>
    </lineage>
</organism>
<name>A0A6H2GSC4_9BACL</name>
<dbReference type="KEGG" id="palr:HGI30_00870"/>
<dbReference type="Proteomes" id="UP000502136">
    <property type="component" value="Chromosome"/>
</dbReference>